<reference evidence="3 4" key="1">
    <citation type="submission" date="2021-03" db="EMBL/GenBank/DDBJ databases">
        <title>Antimicrobial resistance genes in bacteria isolated from Japanese honey, and their potential for conferring macrolide and lincosamide resistance in the American foulbrood pathogen Paenibacillus larvae.</title>
        <authorList>
            <person name="Okamoto M."/>
            <person name="Kumagai M."/>
            <person name="Kanamori H."/>
            <person name="Takamatsu D."/>
        </authorList>
    </citation>
    <scope>NUCLEOTIDE SEQUENCE [LARGE SCALE GENOMIC DNA]</scope>
    <source>
        <strain evidence="3 4">J1TS3</strain>
    </source>
</reference>
<dbReference type="CDD" id="cd03416">
    <property type="entry name" value="CbiX_SirB_N"/>
    <property type="match status" value="1"/>
</dbReference>
<dbReference type="InterPro" id="IPR050963">
    <property type="entry name" value="Sirohydro_Cobaltochel/CbiX"/>
</dbReference>
<dbReference type="InterPro" id="IPR002762">
    <property type="entry name" value="CbiX-like"/>
</dbReference>
<evidence type="ECO:0000313" key="4">
    <source>
        <dbReference type="Proteomes" id="UP000680279"/>
    </source>
</evidence>
<dbReference type="Pfam" id="PF01903">
    <property type="entry name" value="CbiX"/>
    <property type="match status" value="2"/>
</dbReference>
<dbReference type="PANTHER" id="PTHR33542">
    <property type="entry name" value="SIROHYDROCHLORIN FERROCHELATASE, CHLOROPLASTIC"/>
    <property type="match status" value="1"/>
</dbReference>
<protein>
    <submittedName>
        <fullName evidence="3">Sirohydrochlorin ferrochelatase</fullName>
    </submittedName>
</protein>
<dbReference type="CDD" id="cd03414">
    <property type="entry name" value="CbiX_SirB_C"/>
    <property type="match status" value="1"/>
</dbReference>
<dbReference type="Gene3D" id="3.40.50.1400">
    <property type="match status" value="2"/>
</dbReference>
<name>A0ABQ4K3Q4_9BACI</name>
<comment type="caution">
    <text evidence="3">The sequence shown here is derived from an EMBL/GenBank/DDBJ whole genome shotgun (WGS) entry which is preliminary data.</text>
</comment>
<organism evidence="3 4">
    <name type="scientific">Siminovitchia fordii</name>
    <dbReference type="NCBI Taxonomy" id="254759"/>
    <lineage>
        <taxon>Bacteria</taxon>
        <taxon>Bacillati</taxon>
        <taxon>Bacillota</taxon>
        <taxon>Bacilli</taxon>
        <taxon>Bacillales</taxon>
        <taxon>Bacillaceae</taxon>
        <taxon>Siminovitchia</taxon>
    </lineage>
</organism>
<evidence type="ECO:0000313" key="3">
    <source>
        <dbReference type="EMBL" id="GIN20380.1"/>
    </source>
</evidence>
<keyword evidence="4" id="KW-1185">Reference proteome</keyword>
<sequence>MQAVLYVAHGSRLKAGVAEAIEFIEKVKFNVDAPIQEICFLELAEPGISEGISKCVERGASHIAIIPILLLTAVHAKKDIPEKIEVGKQIYPHVRFTYGTTIGVHPKIIESLYDRIIEKKTALDADAVVLLVGRGSSDPLVKQDLTRIGNLLKKNYSFQQVEVSFLYGASPHVDEALNLLLNSAKKQIFVIPYLLFSGLLKNGLEKKIKRLSDPNHSIILCDSIGDHPNIQEVIAERVKEAIETERVG</sequence>
<dbReference type="EMBL" id="BOQT01000004">
    <property type="protein sequence ID" value="GIN20380.1"/>
    <property type="molecule type" value="Genomic_DNA"/>
</dbReference>
<keyword evidence="2" id="KW-0456">Lyase</keyword>
<keyword evidence="1" id="KW-0479">Metal-binding</keyword>
<dbReference type="SUPFAM" id="SSF53800">
    <property type="entry name" value="Chelatase"/>
    <property type="match status" value="1"/>
</dbReference>
<gene>
    <name evidence="3" type="primary">sirB</name>
    <name evidence="3" type="ORF">J1TS3_15140</name>
</gene>
<dbReference type="RefSeq" id="WP_212962565.1">
    <property type="nucleotide sequence ID" value="NZ_BOQT01000004.1"/>
</dbReference>
<accession>A0ABQ4K3Q4</accession>
<evidence type="ECO:0000256" key="2">
    <source>
        <dbReference type="ARBA" id="ARBA00023239"/>
    </source>
</evidence>
<evidence type="ECO:0000256" key="1">
    <source>
        <dbReference type="ARBA" id="ARBA00022723"/>
    </source>
</evidence>
<proteinExistence type="predicted"/>
<dbReference type="PANTHER" id="PTHR33542:SF3">
    <property type="entry name" value="SIROHYDROCHLORIN FERROCHELATASE, CHLOROPLASTIC"/>
    <property type="match status" value="1"/>
</dbReference>
<dbReference type="Proteomes" id="UP000680279">
    <property type="component" value="Unassembled WGS sequence"/>
</dbReference>